<accession>A0A4U5NTZ7</accession>
<evidence type="ECO:0000313" key="2">
    <source>
        <dbReference type="Proteomes" id="UP000298663"/>
    </source>
</evidence>
<protein>
    <submittedName>
        <fullName evidence="1">Uncharacterized protein</fullName>
    </submittedName>
</protein>
<organism evidence="1 2">
    <name type="scientific">Steinernema carpocapsae</name>
    <name type="common">Entomopathogenic nematode</name>
    <dbReference type="NCBI Taxonomy" id="34508"/>
    <lineage>
        <taxon>Eukaryota</taxon>
        <taxon>Metazoa</taxon>
        <taxon>Ecdysozoa</taxon>
        <taxon>Nematoda</taxon>
        <taxon>Chromadorea</taxon>
        <taxon>Rhabditida</taxon>
        <taxon>Tylenchina</taxon>
        <taxon>Panagrolaimomorpha</taxon>
        <taxon>Strongyloidoidea</taxon>
        <taxon>Steinernematidae</taxon>
        <taxon>Steinernema</taxon>
    </lineage>
</organism>
<sequence>MIKLAHLDGNIQEAADKVPDLVLVLLCEELFLRLLHDVQLASSEDVESDRQKTLQASDHDAVRVFIPLRLNTIR</sequence>
<dbReference type="AlphaFoldDB" id="A0A4U5NTZ7"/>
<proteinExistence type="predicted"/>
<evidence type="ECO:0000313" key="1">
    <source>
        <dbReference type="EMBL" id="TKR86988.1"/>
    </source>
</evidence>
<dbReference type="EMBL" id="AZBU02000003">
    <property type="protein sequence ID" value="TKR86988.1"/>
    <property type="molecule type" value="Genomic_DNA"/>
</dbReference>
<reference evidence="1 2" key="1">
    <citation type="journal article" date="2015" name="Genome Biol.">
        <title>Comparative genomics of Steinernema reveals deeply conserved gene regulatory networks.</title>
        <authorList>
            <person name="Dillman A.R."/>
            <person name="Macchietto M."/>
            <person name="Porter C.F."/>
            <person name="Rogers A."/>
            <person name="Williams B."/>
            <person name="Antoshechkin I."/>
            <person name="Lee M.M."/>
            <person name="Goodwin Z."/>
            <person name="Lu X."/>
            <person name="Lewis E.E."/>
            <person name="Goodrich-Blair H."/>
            <person name="Stock S.P."/>
            <person name="Adams B.J."/>
            <person name="Sternberg P.W."/>
            <person name="Mortazavi A."/>
        </authorList>
    </citation>
    <scope>NUCLEOTIDE SEQUENCE [LARGE SCALE GENOMIC DNA]</scope>
    <source>
        <strain evidence="1 2">ALL</strain>
    </source>
</reference>
<comment type="caution">
    <text evidence="1">The sequence shown here is derived from an EMBL/GenBank/DDBJ whole genome shotgun (WGS) entry which is preliminary data.</text>
</comment>
<dbReference type="OrthoDB" id="300855at2759"/>
<gene>
    <name evidence="1" type="ORF">L596_011473</name>
</gene>
<name>A0A4U5NTZ7_STECR</name>
<dbReference type="Proteomes" id="UP000298663">
    <property type="component" value="Unassembled WGS sequence"/>
</dbReference>
<reference evidence="1 2" key="2">
    <citation type="journal article" date="2019" name="G3 (Bethesda)">
        <title>Hybrid Assembly of the Genome of the Entomopathogenic Nematode Steinernema carpocapsae Identifies the X-Chromosome.</title>
        <authorList>
            <person name="Serra L."/>
            <person name="Macchietto M."/>
            <person name="Macias-Munoz A."/>
            <person name="McGill C.J."/>
            <person name="Rodriguez I.M."/>
            <person name="Rodriguez B."/>
            <person name="Murad R."/>
            <person name="Mortazavi A."/>
        </authorList>
    </citation>
    <scope>NUCLEOTIDE SEQUENCE [LARGE SCALE GENOMIC DNA]</scope>
    <source>
        <strain evidence="1 2">ALL</strain>
    </source>
</reference>
<keyword evidence="2" id="KW-1185">Reference proteome</keyword>